<evidence type="ECO:0000313" key="9">
    <source>
        <dbReference type="EMBL" id="CAA9552609.1"/>
    </source>
</evidence>
<dbReference type="InterPro" id="IPR008189">
    <property type="entry name" value="rRNA_ssu_MeTfrase_I"/>
</dbReference>
<dbReference type="PANTHER" id="PTHR46111:SF1">
    <property type="entry name" value="RIBOSOMAL RNA SMALL SUBUNIT METHYLTRANSFERASE I"/>
    <property type="match status" value="1"/>
</dbReference>
<dbReference type="Gene3D" id="3.30.950.10">
    <property type="entry name" value="Methyltransferase, Cobalt-precorrin-4 Transmethylase, Domain 2"/>
    <property type="match status" value="1"/>
</dbReference>
<evidence type="ECO:0000256" key="1">
    <source>
        <dbReference type="ARBA" id="ARBA00022490"/>
    </source>
</evidence>
<accession>A0A6J4UNV8</accession>
<dbReference type="AlphaFoldDB" id="A0A6J4UNV8"/>
<dbReference type="HAMAP" id="MF_01877">
    <property type="entry name" value="16SrRNA_methyltr_I"/>
    <property type="match status" value="1"/>
</dbReference>
<dbReference type="InterPro" id="IPR014777">
    <property type="entry name" value="4pyrrole_Mease_sub1"/>
</dbReference>
<proteinExistence type="inferred from homology"/>
<keyword evidence="2 6" id="KW-0698">rRNA processing</keyword>
<dbReference type="GO" id="GO:0070677">
    <property type="term" value="F:rRNA (cytosine-2'-O-)-methyltransferase activity"/>
    <property type="evidence" value="ECO:0007669"/>
    <property type="project" value="UniProtKB-UniRule"/>
</dbReference>
<reference evidence="9" key="1">
    <citation type="submission" date="2020-02" db="EMBL/GenBank/DDBJ databases">
        <authorList>
            <person name="Meier V. D."/>
        </authorList>
    </citation>
    <scope>NUCLEOTIDE SEQUENCE</scope>
    <source>
        <strain evidence="9">AVDCRST_MAG70</strain>
    </source>
</reference>
<dbReference type="Gene3D" id="3.40.1010.10">
    <property type="entry name" value="Cobalt-precorrin-4 Transmethylase, Domain 1"/>
    <property type="match status" value="1"/>
</dbReference>
<dbReference type="CDD" id="cd11648">
    <property type="entry name" value="RsmI"/>
    <property type="match status" value="1"/>
</dbReference>
<evidence type="ECO:0000256" key="3">
    <source>
        <dbReference type="ARBA" id="ARBA00022603"/>
    </source>
</evidence>
<feature type="domain" description="Tetrapyrrole methylase" evidence="8">
    <location>
        <begin position="3"/>
        <end position="201"/>
    </location>
</feature>
<evidence type="ECO:0000259" key="8">
    <source>
        <dbReference type="Pfam" id="PF00590"/>
    </source>
</evidence>
<evidence type="ECO:0000256" key="6">
    <source>
        <dbReference type="HAMAP-Rule" id="MF_01877"/>
    </source>
</evidence>
<keyword evidence="1 6" id="KW-0963">Cytoplasm</keyword>
<dbReference type="EMBL" id="CADCWH010000165">
    <property type="protein sequence ID" value="CAA9552609.1"/>
    <property type="molecule type" value="Genomic_DNA"/>
</dbReference>
<feature type="compositionally biased region" description="Basic and acidic residues" evidence="7">
    <location>
        <begin position="305"/>
        <end position="317"/>
    </location>
</feature>
<dbReference type="InterPro" id="IPR014776">
    <property type="entry name" value="4pyrrole_Mease_sub2"/>
</dbReference>
<keyword evidence="5 6" id="KW-0949">S-adenosyl-L-methionine</keyword>
<name>A0A6J4UNV8_9BACT</name>
<comment type="function">
    <text evidence="6">Catalyzes the 2'-O-methylation of the ribose of cytidine 1402 (C1402) in 16S rRNA.</text>
</comment>
<dbReference type="InterPro" id="IPR035996">
    <property type="entry name" value="4pyrrol_Methylase_sf"/>
</dbReference>
<dbReference type="SUPFAM" id="SSF53790">
    <property type="entry name" value="Tetrapyrrole methylase"/>
    <property type="match status" value="1"/>
</dbReference>
<dbReference type="PIRSF" id="PIRSF005917">
    <property type="entry name" value="MTase_YraL"/>
    <property type="match status" value="1"/>
</dbReference>
<feature type="region of interest" description="Disordered" evidence="7">
    <location>
        <begin position="272"/>
        <end position="317"/>
    </location>
</feature>
<dbReference type="NCBIfam" id="TIGR00096">
    <property type="entry name" value="16S rRNA (cytidine(1402)-2'-O)-methyltransferase"/>
    <property type="match status" value="1"/>
</dbReference>
<evidence type="ECO:0000256" key="7">
    <source>
        <dbReference type="SAM" id="MobiDB-lite"/>
    </source>
</evidence>
<comment type="subcellular location">
    <subcellularLocation>
        <location evidence="6">Cytoplasm</location>
    </subcellularLocation>
</comment>
<comment type="similarity">
    <text evidence="6">Belongs to the methyltransferase superfamily. RsmI family.</text>
</comment>
<gene>
    <name evidence="6" type="primary">rsmI</name>
    <name evidence="9" type="ORF">AVDCRST_MAG70-1048</name>
</gene>
<dbReference type="PANTHER" id="PTHR46111">
    <property type="entry name" value="RIBOSOMAL RNA SMALL SUBUNIT METHYLTRANSFERASE I"/>
    <property type="match status" value="1"/>
</dbReference>
<keyword evidence="4 6" id="KW-0808">Transferase</keyword>
<dbReference type="GO" id="GO:0005737">
    <property type="term" value="C:cytoplasm"/>
    <property type="evidence" value="ECO:0007669"/>
    <property type="project" value="UniProtKB-SubCell"/>
</dbReference>
<comment type="catalytic activity">
    <reaction evidence="6">
        <text>cytidine(1402) in 16S rRNA + S-adenosyl-L-methionine = 2'-O-methylcytidine(1402) in 16S rRNA + S-adenosyl-L-homocysteine + H(+)</text>
        <dbReference type="Rhea" id="RHEA:42924"/>
        <dbReference type="Rhea" id="RHEA-COMP:10285"/>
        <dbReference type="Rhea" id="RHEA-COMP:10286"/>
        <dbReference type="ChEBI" id="CHEBI:15378"/>
        <dbReference type="ChEBI" id="CHEBI:57856"/>
        <dbReference type="ChEBI" id="CHEBI:59789"/>
        <dbReference type="ChEBI" id="CHEBI:74495"/>
        <dbReference type="ChEBI" id="CHEBI:82748"/>
        <dbReference type="EC" id="2.1.1.198"/>
    </reaction>
</comment>
<keyword evidence="3 6" id="KW-0489">Methyltransferase</keyword>
<dbReference type="Pfam" id="PF00590">
    <property type="entry name" value="TP_methylase"/>
    <property type="match status" value="1"/>
</dbReference>
<organism evidence="9">
    <name type="scientific">uncultured Thermomicrobiales bacterium</name>
    <dbReference type="NCBI Taxonomy" id="1645740"/>
    <lineage>
        <taxon>Bacteria</taxon>
        <taxon>Pseudomonadati</taxon>
        <taxon>Thermomicrobiota</taxon>
        <taxon>Thermomicrobia</taxon>
        <taxon>Thermomicrobiales</taxon>
        <taxon>environmental samples</taxon>
    </lineage>
</organism>
<evidence type="ECO:0000256" key="2">
    <source>
        <dbReference type="ARBA" id="ARBA00022552"/>
    </source>
</evidence>
<sequence length="317" mass="32903">MGTLYVVATPIGNRADISERAIQTLRAVSLVAAEDTRHTGQFLKHLGIDRPLLSYHAFNERGRRDRLLAALADGDVALVTDAGTPGISDPGHDLVDAAHEAGFPVSPIPGPSAMVAAVAASGLVPGPFYMLGFLPVRGPERVAALARAAAAASPVVLFEAAPRLVRTLDDLLAALGDRRLAVARELTKLHEEIARGTVSEMRARYDAASPRGELVLVVGAPLAGGFAADDVRGTLRALLAGGHGPSQAAREAAALFAIPRGDLYTLAREVAAEATARRPETAGDPDREQVPADGPGADGGPDLKPLTDDGRDDRGGR</sequence>
<dbReference type="EC" id="2.1.1.198" evidence="6"/>
<feature type="compositionally biased region" description="Basic and acidic residues" evidence="7">
    <location>
        <begin position="275"/>
        <end position="290"/>
    </location>
</feature>
<dbReference type="InterPro" id="IPR000878">
    <property type="entry name" value="4pyrrol_Mease"/>
</dbReference>
<evidence type="ECO:0000256" key="4">
    <source>
        <dbReference type="ARBA" id="ARBA00022679"/>
    </source>
</evidence>
<protein>
    <recommendedName>
        <fullName evidence="6">Ribosomal RNA small subunit methyltransferase I</fullName>
        <ecNumber evidence="6">2.1.1.198</ecNumber>
    </recommendedName>
    <alternativeName>
        <fullName evidence="6">16S rRNA 2'-O-ribose C1402 methyltransferase</fullName>
    </alternativeName>
    <alternativeName>
        <fullName evidence="6">rRNA (cytidine-2'-O-)-methyltransferase RsmI</fullName>
    </alternativeName>
</protein>
<evidence type="ECO:0000256" key="5">
    <source>
        <dbReference type="ARBA" id="ARBA00022691"/>
    </source>
</evidence>